<proteinExistence type="predicted"/>
<reference evidence="4" key="1">
    <citation type="journal article" date="2021" name="Nat. Commun.">
        <title>Genetic determinants of endophytism in the Arabidopsis root mycobiome.</title>
        <authorList>
            <person name="Mesny F."/>
            <person name="Miyauchi S."/>
            <person name="Thiergart T."/>
            <person name="Pickel B."/>
            <person name="Atanasova L."/>
            <person name="Karlsson M."/>
            <person name="Huettel B."/>
            <person name="Barry K.W."/>
            <person name="Haridas S."/>
            <person name="Chen C."/>
            <person name="Bauer D."/>
            <person name="Andreopoulos W."/>
            <person name="Pangilinan J."/>
            <person name="LaButti K."/>
            <person name="Riley R."/>
            <person name="Lipzen A."/>
            <person name="Clum A."/>
            <person name="Drula E."/>
            <person name="Henrissat B."/>
            <person name="Kohler A."/>
            <person name="Grigoriev I.V."/>
            <person name="Martin F.M."/>
            <person name="Hacquard S."/>
        </authorList>
    </citation>
    <scope>NUCLEOTIDE SEQUENCE</scope>
    <source>
        <strain evidence="4">MPI-CAGE-AT-0016</strain>
    </source>
</reference>
<dbReference type="PANTHER" id="PTHR37534:SF46">
    <property type="entry name" value="ZN(II)2CYS6 TRANSCRIPTION FACTOR (EUROFUNG)"/>
    <property type="match status" value="1"/>
</dbReference>
<dbReference type="GO" id="GO:0005634">
    <property type="term" value="C:nucleus"/>
    <property type="evidence" value="ECO:0007669"/>
    <property type="project" value="UniProtKB-SubCell"/>
</dbReference>
<evidence type="ECO:0000313" key="4">
    <source>
        <dbReference type="EMBL" id="KAH7367551.1"/>
    </source>
</evidence>
<comment type="caution">
    <text evidence="4">The sequence shown here is derived from an EMBL/GenBank/DDBJ whole genome shotgun (WGS) entry which is preliminary data.</text>
</comment>
<feature type="region of interest" description="Disordered" evidence="3">
    <location>
        <begin position="1"/>
        <end position="22"/>
    </location>
</feature>
<comment type="subcellular location">
    <subcellularLocation>
        <location evidence="1">Nucleus</location>
    </subcellularLocation>
</comment>
<keyword evidence="2" id="KW-0539">Nucleus</keyword>
<accession>A0A8K0TIW2</accession>
<dbReference type="Pfam" id="PF11951">
    <property type="entry name" value="Fungal_trans_2"/>
    <property type="match status" value="1"/>
</dbReference>
<gene>
    <name evidence="4" type="ORF">B0T11DRAFT_275529</name>
</gene>
<protein>
    <submittedName>
        <fullName evidence="4">Fungal-specific transcription factor domain-containing protein</fullName>
    </submittedName>
</protein>
<dbReference type="OrthoDB" id="3597252at2759"/>
<dbReference type="EMBL" id="JAGPXD010000002">
    <property type="protein sequence ID" value="KAH7367551.1"/>
    <property type="molecule type" value="Genomic_DNA"/>
</dbReference>
<name>A0A8K0TIW2_9PEZI</name>
<evidence type="ECO:0000256" key="1">
    <source>
        <dbReference type="ARBA" id="ARBA00004123"/>
    </source>
</evidence>
<dbReference type="Proteomes" id="UP000813385">
    <property type="component" value="Unassembled WGS sequence"/>
</dbReference>
<evidence type="ECO:0000256" key="2">
    <source>
        <dbReference type="ARBA" id="ARBA00023242"/>
    </source>
</evidence>
<keyword evidence="5" id="KW-1185">Reference proteome</keyword>
<dbReference type="AlphaFoldDB" id="A0A8K0TIW2"/>
<feature type="compositionally biased region" description="Basic and acidic residues" evidence="3">
    <location>
        <begin position="215"/>
        <end position="228"/>
    </location>
</feature>
<evidence type="ECO:0000313" key="5">
    <source>
        <dbReference type="Proteomes" id="UP000813385"/>
    </source>
</evidence>
<feature type="region of interest" description="Disordered" evidence="3">
    <location>
        <begin position="206"/>
        <end position="229"/>
    </location>
</feature>
<sequence>MSPQMQNKRLKVSESYSHSVSPASLPLLPAPSDVWRPSASASADGCCSPHACPATDYASVADGFPQGWEHVLQARVVNPGHDSPPLGHTNGLSASATTDWLERADSATADQTSPGPGSGNHDAMIHVGTHHAPDLENPFADNAYEWISTLNQARGYDDAVEINGYIKCRFPQLAATRQKARIVPVFDAISPTVNLKRPLGLVSNHGPPAPSPRLHWAEPPDQAREQQEVPRMPPGFGFKQMSRPDRQLFMFYCTAWCVGRTILPTTNCWLTTIPSMAANFPGVEHAMLALAGTYVLDYLPDDRVRRRSNNHYNQAVEMLTKALNSPEKSTRRTPDSEALVASIALLNMMDVISPERRRPKDLPPRWLEGGEVACRILSMTDGGFRYYGPNGPQPSTNRIANTVISSRVVILALPMTPLRYIDPSDERFSFLSAQATERATRQIHGACGCSPRLLQRFAQITDIASMQEEDKYQSVYLSSMIKRMRIELRNLRQWSAIPEEVVSKDPLAQKEHEGYPSTEALLEACEEKLGVGQHLVKDKISMTFLTAEAWRLAAIVYFECRVLRLPRNHKQVIANFELLAACIRLMPTSGPLFTAQAPFFPVFLLGLMAPKQPPTLRRCAYDWFEAVTSTSCRSSVPPAFEAMKRIQKWMDNHFFDEACDDLPEVIGHRRPWWEDIVHYIKSEEGVLCLV</sequence>
<evidence type="ECO:0000256" key="3">
    <source>
        <dbReference type="SAM" id="MobiDB-lite"/>
    </source>
</evidence>
<organism evidence="4 5">
    <name type="scientific">Plectosphaerella cucumerina</name>
    <dbReference type="NCBI Taxonomy" id="40658"/>
    <lineage>
        <taxon>Eukaryota</taxon>
        <taxon>Fungi</taxon>
        <taxon>Dikarya</taxon>
        <taxon>Ascomycota</taxon>
        <taxon>Pezizomycotina</taxon>
        <taxon>Sordariomycetes</taxon>
        <taxon>Hypocreomycetidae</taxon>
        <taxon>Glomerellales</taxon>
        <taxon>Plectosphaerellaceae</taxon>
        <taxon>Plectosphaerella</taxon>
    </lineage>
</organism>
<dbReference type="PANTHER" id="PTHR37534">
    <property type="entry name" value="TRANSCRIPTIONAL ACTIVATOR PROTEIN UGA3"/>
    <property type="match status" value="1"/>
</dbReference>
<dbReference type="InterPro" id="IPR021858">
    <property type="entry name" value="Fun_TF"/>
</dbReference>